<accession>A0A1M4TSW1</accession>
<keyword evidence="3" id="KW-1185">Reference proteome</keyword>
<dbReference type="InterPro" id="IPR051531">
    <property type="entry name" value="N-acetyltransferase"/>
</dbReference>
<feature type="domain" description="N-acetyltransferase" evidence="1">
    <location>
        <begin position="10"/>
        <end position="166"/>
    </location>
</feature>
<dbReference type="EMBL" id="FQUH01000001">
    <property type="protein sequence ID" value="SHE47542.1"/>
    <property type="molecule type" value="Genomic_DNA"/>
</dbReference>
<evidence type="ECO:0000313" key="3">
    <source>
        <dbReference type="Proteomes" id="UP000184159"/>
    </source>
</evidence>
<gene>
    <name evidence="2" type="ORF">SAMN02745781_00383</name>
</gene>
<dbReference type="Pfam" id="PF13302">
    <property type="entry name" value="Acetyltransf_3"/>
    <property type="match status" value="1"/>
</dbReference>
<dbReference type="AlphaFoldDB" id="A0A1M4TSW1"/>
<protein>
    <submittedName>
        <fullName evidence="2">Protein N-acetyltransferase, RimJ/RimL family</fullName>
    </submittedName>
</protein>
<dbReference type="Proteomes" id="UP000184159">
    <property type="component" value="Unassembled WGS sequence"/>
</dbReference>
<evidence type="ECO:0000313" key="2">
    <source>
        <dbReference type="EMBL" id="SHE47542.1"/>
    </source>
</evidence>
<proteinExistence type="predicted"/>
<keyword evidence="2" id="KW-0808">Transferase</keyword>
<sequence>MTIQLQTQRLTMRQINVTDWDFFHDLQTDLTAIKYCFNRRTEAQIRARFESRLPPWTPASDFWLCLMLQEISTNQLVGLTGFHLQNHVAELGYMIAPEASGKGYATESLNGLLEFADNCGIKRFQANVTQGNYASERVLLKCGFHCAEVVKQDVEIGGTLYDDLIYRKESGA</sequence>
<dbReference type="Gene3D" id="3.40.630.30">
    <property type="match status" value="1"/>
</dbReference>
<dbReference type="PANTHER" id="PTHR43792">
    <property type="entry name" value="GNAT FAMILY, PUTATIVE (AFU_ORTHOLOGUE AFUA_3G00765)-RELATED-RELATED"/>
    <property type="match status" value="1"/>
</dbReference>
<dbReference type="PROSITE" id="PS51186">
    <property type="entry name" value="GNAT"/>
    <property type="match status" value="1"/>
</dbReference>
<reference evidence="3" key="1">
    <citation type="submission" date="2016-11" db="EMBL/GenBank/DDBJ databases">
        <authorList>
            <person name="Varghese N."/>
            <person name="Submissions S."/>
        </authorList>
    </citation>
    <scope>NUCLEOTIDE SEQUENCE [LARGE SCALE GENOMIC DNA]</scope>
    <source>
        <strain evidence="3">DSM 21264</strain>
    </source>
</reference>
<dbReference type="PANTHER" id="PTHR43792:SF1">
    <property type="entry name" value="N-ACETYLTRANSFERASE DOMAIN-CONTAINING PROTEIN"/>
    <property type="match status" value="1"/>
</dbReference>
<organism evidence="2 3">
    <name type="scientific">Vibrio gazogenes DSM 21264 = NBRC 103151</name>
    <dbReference type="NCBI Taxonomy" id="1123492"/>
    <lineage>
        <taxon>Bacteria</taxon>
        <taxon>Pseudomonadati</taxon>
        <taxon>Pseudomonadota</taxon>
        <taxon>Gammaproteobacteria</taxon>
        <taxon>Vibrionales</taxon>
        <taxon>Vibrionaceae</taxon>
        <taxon>Vibrio</taxon>
    </lineage>
</organism>
<dbReference type="InterPro" id="IPR000182">
    <property type="entry name" value="GNAT_dom"/>
</dbReference>
<evidence type="ECO:0000259" key="1">
    <source>
        <dbReference type="PROSITE" id="PS51186"/>
    </source>
</evidence>
<dbReference type="SUPFAM" id="SSF55729">
    <property type="entry name" value="Acyl-CoA N-acyltransferases (Nat)"/>
    <property type="match status" value="1"/>
</dbReference>
<dbReference type="InterPro" id="IPR016181">
    <property type="entry name" value="Acyl_CoA_acyltransferase"/>
</dbReference>
<name>A0A1M4TSW1_VIBGA</name>
<dbReference type="GO" id="GO:0016747">
    <property type="term" value="F:acyltransferase activity, transferring groups other than amino-acyl groups"/>
    <property type="evidence" value="ECO:0007669"/>
    <property type="project" value="InterPro"/>
</dbReference>
<dbReference type="CDD" id="cd04301">
    <property type="entry name" value="NAT_SF"/>
    <property type="match status" value="1"/>
</dbReference>